<accession>A0A0F9VW80</accession>
<dbReference type="EMBL" id="LAZR01000274">
    <property type="protein sequence ID" value="KKN77721.1"/>
    <property type="molecule type" value="Genomic_DNA"/>
</dbReference>
<comment type="caution">
    <text evidence="1">The sequence shown here is derived from an EMBL/GenBank/DDBJ whole genome shotgun (WGS) entry which is preliminary data.</text>
</comment>
<name>A0A0F9VW80_9ZZZZ</name>
<organism evidence="1">
    <name type="scientific">marine sediment metagenome</name>
    <dbReference type="NCBI Taxonomy" id="412755"/>
    <lineage>
        <taxon>unclassified sequences</taxon>
        <taxon>metagenomes</taxon>
        <taxon>ecological metagenomes</taxon>
    </lineage>
</organism>
<dbReference type="AlphaFoldDB" id="A0A0F9VW80"/>
<proteinExistence type="predicted"/>
<gene>
    <name evidence="1" type="ORF">LCGC14_0356950</name>
</gene>
<sequence length="251" mass="26811">MRALLLTLLLATTAFAQPQQPGDVAAPVVKVKKRGRIKPSIGLAKAVLSVPEKVKSGTLLVLDITGTSEGDVTLHFWPSISDEAVKYDTGKKLIYVSVHSHNKFLVPYSVTLRIESGGHTAMAVAVFNIIPEGDDIPPPIDAGITKKLINKWLASVPESVRSSVVTDPVTNEKYTRQQAVGKTFSGIGAKVEELGSVRAANVMLTNGLATAFGDSADKWEPFAEFVDKALEDVTSLAKYGQAISLIGETLQ</sequence>
<protein>
    <submittedName>
        <fullName evidence="1">Uncharacterized protein</fullName>
    </submittedName>
</protein>
<evidence type="ECO:0000313" key="1">
    <source>
        <dbReference type="EMBL" id="KKN77721.1"/>
    </source>
</evidence>
<reference evidence="1" key="1">
    <citation type="journal article" date="2015" name="Nature">
        <title>Complex archaea that bridge the gap between prokaryotes and eukaryotes.</title>
        <authorList>
            <person name="Spang A."/>
            <person name="Saw J.H."/>
            <person name="Jorgensen S.L."/>
            <person name="Zaremba-Niedzwiedzka K."/>
            <person name="Martijn J."/>
            <person name="Lind A.E."/>
            <person name="van Eijk R."/>
            <person name="Schleper C."/>
            <person name="Guy L."/>
            <person name="Ettema T.J."/>
        </authorList>
    </citation>
    <scope>NUCLEOTIDE SEQUENCE</scope>
</reference>